<gene>
    <name evidence="8" type="ORF">H8S33_11915</name>
</gene>
<reference evidence="8" key="1">
    <citation type="submission" date="2020-08" db="EMBL/GenBank/DDBJ databases">
        <title>Genome public.</title>
        <authorList>
            <person name="Liu C."/>
            <person name="Sun Q."/>
        </authorList>
    </citation>
    <scope>NUCLEOTIDE SEQUENCE</scope>
    <source>
        <strain evidence="8">BX22</strain>
    </source>
</reference>
<feature type="transmembrane region" description="Helical" evidence="6">
    <location>
        <begin position="345"/>
        <end position="370"/>
    </location>
</feature>
<keyword evidence="4 6" id="KW-1133">Transmembrane helix</keyword>
<organism evidence="8 9">
    <name type="scientific">Ornithinibacillus hominis</name>
    <dbReference type="NCBI Taxonomy" id="2763055"/>
    <lineage>
        <taxon>Bacteria</taxon>
        <taxon>Bacillati</taxon>
        <taxon>Bacillota</taxon>
        <taxon>Bacilli</taxon>
        <taxon>Bacillales</taxon>
        <taxon>Bacillaceae</taxon>
        <taxon>Ornithinibacillus</taxon>
    </lineage>
</organism>
<evidence type="ECO:0000259" key="7">
    <source>
        <dbReference type="Pfam" id="PF12698"/>
    </source>
</evidence>
<evidence type="ECO:0000256" key="2">
    <source>
        <dbReference type="ARBA" id="ARBA00022475"/>
    </source>
</evidence>
<feature type="transmembrane region" description="Helical" evidence="6">
    <location>
        <begin position="20"/>
        <end position="40"/>
    </location>
</feature>
<dbReference type="Pfam" id="PF12698">
    <property type="entry name" value="ABC2_membrane_3"/>
    <property type="match status" value="1"/>
</dbReference>
<keyword evidence="5 6" id="KW-0472">Membrane</keyword>
<keyword evidence="3 6" id="KW-0812">Transmembrane</keyword>
<protein>
    <submittedName>
        <fullName evidence="8">ABC transporter permease</fullName>
    </submittedName>
</protein>
<evidence type="ECO:0000256" key="1">
    <source>
        <dbReference type="ARBA" id="ARBA00004651"/>
    </source>
</evidence>
<dbReference type="GO" id="GO:0140359">
    <property type="term" value="F:ABC-type transporter activity"/>
    <property type="evidence" value="ECO:0007669"/>
    <property type="project" value="InterPro"/>
</dbReference>
<dbReference type="PANTHER" id="PTHR30294">
    <property type="entry name" value="MEMBRANE COMPONENT OF ABC TRANSPORTER YHHJ-RELATED"/>
    <property type="match status" value="1"/>
</dbReference>
<evidence type="ECO:0000256" key="6">
    <source>
        <dbReference type="SAM" id="Phobius"/>
    </source>
</evidence>
<dbReference type="Gene3D" id="3.40.1710.10">
    <property type="entry name" value="abc type-2 transporter like domain"/>
    <property type="match status" value="1"/>
</dbReference>
<comment type="subcellular location">
    <subcellularLocation>
        <location evidence="1">Cell membrane</location>
        <topology evidence="1">Multi-pass membrane protein</topology>
    </subcellularLocation>
</comment>
<accession>A0A923L6T5</accession>
<evidence type="ECO:0000256" key="3">
    <source>
        <dbReference type="ARBA" id="ARBA00022692"/>
    </source>
</evidence>
<dbReference type="InterPro" id="IPR013525">
    <property type="entry name" value="ABC2_TM"/>
</dbReference>
<dbReference type="InterPro" id="IPR051449">
    <property type="entry name" value="ABC-2_transporter_component"/>
</dbReference>
<keyword evidence="2" id="KW-1003">Cell membrane</keyword>
<proteinExistence type="predicted"/>
<keyword evidence="9" id="KW-1185">Reference proteome</keyword>
<comment type="caution">
    <text evidence="8">The sequence shown here is derived from an EMBL/GenBank/DDBJ whole genome shotgun (WGS) entry which is preliminary data.</text>
</comment>
<evidence type="ECO:0000256" key="4">
    <source>
        <dbReference type="ARBA" id="ARBA00022989"/>
    </source>
</evidence>
<feature type="transmembrane region" description="Helical" evidence="6">
    <location>
        <begin position="205"/>
        <end position="224"/>
    </location>
</feature>
<dbReference type="AlphaFoldDB" id="A0A923L6T5"/>
<dbReference type="EMBL" id="JACOOL010000008">
    <property type="protein sequence ID" value="MBC5637514.1"/>
    <property type="molecule type" value="Genomic_DNA"/>
</dbReference>
<dbReference type="PANTHER" id="PTHR30294:SF29">
    <property type="entry name" value="MULTIDRUG ABC TRANSPORTER PERMEASE YBHS-RELATED"/>
    <property type="match status" value="1"/>
</dbReference>
<evidence type="ECO:0000256" key="5">
    <source>
        <dbReference type="ARBA" id="ARBA00023136"/>
    </source>
</evidence>
<feature type="transmembrane region" description="Helical" evidence="6">
    <location>
        <begin position="309"/>
        <end position="333"/>
    </location>
</feature>
<feature type="transmembrane region" description="Helical" evidence="6">
    <location>
        <begin position="245"/>
        <end position="272"/>
    </location>
</feature>
<evidence type="ECO:0000313" key="8">
    <source>
        <dbReference type="EMBL" id="MBC5637514.1"/>
    </source>
</evidence>
<dbReference type="GO" id="GO:0005886">
    <property type="term" value="C:plasma membrane"/>
    <property type="evidence" value="ECO:0007669"/>
    <property type="project" value="UniProtKB-SubCell"/>
</dbReference>
<dbReference type="Proteomes" id="UP000637359">
    <property type="component" value="Unassembled WGS sequence"/>
</dbReference>
<name>A0A923L6T5_9BACI</name>
<dbReference type="RefSeq" id="WP_186870225.1">
    <property type="nucleotide sequence ID" value="NZ_JACOOL010000008.1"/>
</dbReference>
<feature type="domain" description="ABC-2 type transporter transmembrane" evidence="7">
    <location>
        <begin position="18"/>
        <end position="352"/>
    </location>
</feature>
<sequence>MKDILFTRLLLWKKKVISMLFWFLLPILGTYLFISIANTIQEDSNVPIGIVMEDDSDLGHHLLESITESELVQVYETTEKEALYQLEKHELDSVFIIHEGFEQAVNSGMRNKILSSYRTELSIAYSPIKEIIVSLVQEQTGRAKAANFILEMNEQYNVTEPWTLEEIQQKTIQVQMDENLLNTAFTYYGTTNSNVEPTLISWNTWTIWAIFSLLSSLFLFDWVIKEKSLAVSARYTFIHLSKWSYYFKLIILYFLIFLLFDFMALAVFTVLLDEAISLHFIFVLISFRFMLCMLSFSIASFFRKTARYYGISLLMVIVLAILTGAIIPVHQFIPELPFAAVLNPLHAFISGNPTILWSSFSLILVFISLFRKDVSNA</sequence>
<feature type="transmembrane region" description="Helical" evidence="6">
    <location>
        <begin position="278"/>
        <end position="302"/>
    </location>
</feature>
<evidence type="ECO:0000313" key="9">
    <source>
        <dbReference type="Proteomes" id="UP000637359"/>
    </source>
</evidence>